<evidence type="ECO:0000256" key="1">
    <source>
        <dbReference type="SAM" id="SignalP"/>
    </source>
</evidence>
<dbReference type="Proteomes" id="UP000624244">
    <property type="component" value="Unassembled WGS sequence"/>
</dbReference>
<gene>
    <name evidence="2" type="ORF">GGP41_001998</name>
</gene>
<accession>A0A8H6DZ93</accession>
<keyword evidence="1" id="KW-0732">Signal</keyword>
<name>A0A8H6DZ93_COCSA</name>
<feature type="chain" id="PRO_5034592389" evidence="1">
    <location>
        <begin position="21"/>
        <end position="215"/>
    </location>
</feature>
<dbReference type="AlphaFoldDB" id="A0A8H6DZ93"/>
<dbReference type="OMA" id="FQPNTCA"/>
<evidence type="ECO:0000313" key="3">
    <source>
        <dbReference type="Proteomes" id="UP000624244"/>
    </source>
</evidence>
<dbReference type="EMBL" id="WNKQ01000002">
    <property type="protein sequence ID" value="KAF5853454.1"/>
    <property type="molecule type" value="Genomic_DNA"/>
</dbReference>
<organism evidence="2 3">
    <name type="scientific">Cochliobolus sativus</name>
    <name type="common">Common root rot and spot blotch fungus</name>
    <name type="synonym">Bipolaris sorokiniana</name>
    <dbReference type="NCBI Taxonomy" id="45130"/>
    <lineage>
        <taxon>Eukaryota</taxon>
        <taxon>Fungi</taxon>
        <taxon>Dikarya</taxon>
        <taxon>Ascomycota</taxon>
        <taxon>Pezizomycotina</taxon>
        <taxon>Dothideomycetes</taxon>
        <taxon>Pleosporomycetidae</taxon>
        <taxon>Pleosporales</taxon>
        <taxon>Pleosporineae</taxon>
        <taxon>Pleosporaceae</taxon>
        <taxon>Bipolaris</taxon>
    </lineage>
</organism>
<reference evidence="2" key="1">
    <citation type="submission" date="2019-11" db="EMBL/GenBank/DDBJ databases">
        <title>Bipolaris sorokiniana Genome sequencing.</title>
        <authorList>
            <person name="Wang H."/>
        </authorList>
    </citation>
    <scope>NUCLEOTIDE SEQUENCE</scope>
</reference>
<feature type="signal peptide" evidence="1">
    <location>
        <begin position="1"/>
        <end position="20"/>
    </location>
</feature>
<comment type="caution">
    <text evidence="2">The sequence shown here is derived from an EMBL/GenBank/DDBJ whole genome shotgun (WGS) entry which is preliminary data.</text>
</comment>
<protein>
    <submittedName>
        <fullName evidence="2">Uncharacterized protein</fullName>
    </submittedName>
</protein>
<sequence length="215" mass="23027">MAPLLSYVLALGALASTALASPTYPAVEPVKYQNNTLYTYTHQDCTGAAFIFHDFQPNTCAVSITRPGLNISQAIAAKLTLVKSGRLVRTEIGYTNPTFVAWDEGPESNADGPLQCGTVRDSELVEGNTLCLSTPDNVNDHGYSYYRDDGTSDSSDVEKRDVPRCTGQQDPDAVFVAGAIYTLVGVPEEIAVELVVSVLNGVTTVRAELDVYIIG</sequence>
<evidence type="ECO:0000313" key="2">
    <source>
        <dbReference type="EMBL" id="KAF5853454.1"/>
    </source>
</evidence>
<proteinExistence type="predicted"/>